<proteinExistence type="predicted"/>
<dbReference type="GO" id="GO:0016020">
    <property type="term" value="C:membrane"/>
    <property type="evidence" value="ECO:0007669"/>
    <property type="project" value="UniProtKB-SubCell"/>
</dbReference>
<protein>
    <recommendedName>
        <fullName evidence="6">Methylamine utilisation protein MauE domain-containing protein</fullName>
    </recommendedName>
</protein>
<feature type="transmembrane region" description="Helical" evidence="5">
    <location>
        <begin position="117"/>
        <end position="135"/>
    </location>
</feature>
<evidence type="ECO:0000256" key="1">
    <source>
        <dbReference type="ARBA" id="ARBA00004141"/>
    </source>
</evidence>
<sequence length="178" mass="17720">MVHVVVACRALLVLVFLVSAAGKLRGRGAFDGFVAEVRAWRLVPAGTARGVAVGVAGVEAALPVLLVVPVTARPGLAVAGLLLVALTAGVVVTRRRGTVARCACFGRTATVLGRRHVVRNVLLMGAVAVASLPAAGPVGAAALTVAIGAGALGALLVTTLDDIAGLFSPLPDVPSRSL</sequence>
<name>A0A919BCN1_STRFL</name>
<keyword evidence="3 5" id="KW-1133">Transmembrane helix</keyword>
<keyword evidence="2 5" id="KW-0812">Transmembrane</keyword>
<accession>A0A919BCN1</accession>
<dbReference type="GO" id="GO:0030416">
    <property type="term" value="P:methylamine metabolic process"/>
    <property type="evidence" value="ECO:0007669"/>
    <property type="project" value="InterPro"/>
</dbReference>
<dbReference type="Proteomes" id="UP000632849">
    <property type="component" value="Unassembled WGS sequence"/>
</dbReference>
<evidence type="ECO:0000256" key="2">
    <source>
        <dbReference type="ARBA" id="ARBA00022692"/>
    </source>
</evidence>
<gene>
    <name evidence="7" type="ORF">GCM10017667_05120</name>
</gene>
<evidence type="ECO:0000256" key="4">
    <source>
        <dbReference type="ARBA" id="ARBA00023136"/>
    </source>
</evidence>
<evidence type="ECO:0000313" key="8">
    <source>
        <dbReference type="Proteomes" id="UP000632849"/>
    </source>
</evidence>
<feature type="transmembrane region" description="Helical" evidence="5">
    <location>
        <begin position="141"/>
        <end position="160"/>
    </location>
</feature>
<dbReference type="EMBL" id="BNBE01000001">
    <property type="protein sequence ID" value="GHF80491.1"/>
    <property type="molecule type" value="Genomic_DNA"/>
</dbReference>
<keyword evidence="4 5" id="KW-0472">Membrane</keyword>
<comment type="caution">
    <text evidence="7">The sequence shown here is derived from an EMBL/GenBank/DDBJ whole genome shotgun (WGS) entry which is preliminary data.</text>
</comment>
<feature type="domain" description="Methylamine utilisation protein MauE" evidence="6">
    <location>
        <begin position="3"/>
        <end position="130"/>
    </location>
</feature>
<reference evidence="7" key="2">
    <citation type="submission" date="2020-09" db="EMBL/GenBank/DDBJ databases">
        <authorList>
            <person name="Sun Q."/>
            <person name="Ohkuma M."/>
        </authorList>
    </citation>
    <scope>NUCLEOTIDE SEQUENCE</scope>
    <source>
        <strain evidence="7">JCM 4122</strain>
    </source>
</reference>
<comment type="subcellular location">
    <subcellularLocation>
        <location evidence="1">Membrane</location>
        <topology evidence="1">Multi-pass membrane protein</topology>
    </subcellularLocation>
</comment>
<dbReference type="Pfam" id="PF07291">
    <property type="entry name" value="MauE"/>
    <property type="match status" value="1"/>
</dbReference>
<dbReference type="RefSeq" id="WP_190040695.1">
    <property type="nucleotide sequence ID" value="NZ_BNBE01000001.1"/>
</dbReference>
<evidence type="ECO:0000259" key="6">
    <source>
        <dbReference type="Pfam" id="PF07291"/>
    </source>
</evidence>
<keyword evidence="8" id="KW-1185">Reference proteome</keyword>
<reference evidence="7" key="1">
    <citation type="journal article" date="2014" name="Int. J. Syst. Evol. Microbiol.">
        <title>Complete genome sequence of Corynebacterium casei LMG S-19264T (=DSM 44701T), isolated from a smear-ripened cheese.</title>
        <authorList>
            <consortium name="US DOE Joint Genome Institute (JGI-PGF)"/>
            <person name="Walter F."/>
            <person name="Albersmeier A."/>
            <person name="Kalinowski J."/>
            <person name="Ruckert C."/>
        </authorList>
    </citation>
    <scope>NUCLEOTIDE SEQUENCE</scope>
    <source>
        <strain evidence="7">JCM 4122</strain>
    </source>
</reference>
<dbReference type="InterPro" id="IPR009908">
    <property type="entry name" value="Methylamine_util_MauE"/>
</dbReference>
<feature type="transmembrane region" description="Helical" evidence="5">
    <location>
        <begin position="72"/>
        <end position="92"/>
    </location>
</feature>
<evidence type="ECO:0000256" key="3">
    <source>
        <dbReference type="ARBA" id="ARBA00022989"/>
    </source>
</evidence>
<dbReference type="AlphaFoldDB" id="A0A919BCN1"/>
<organism evidence="7 8">
    <name type="scientific">Streptomyces filamentosus</name>
    <name type="common">Streptomyces roseosporus</name>
    <dbReference type="NCBI Taxonomy" id="67294"/>
    <lineage>
        <taxon>Bacteria</taxon>
        <taxon>Bacillati</taxon>
        <taxon>Actinomycetota</taxon>
        <taxon>Actinomycetes</taxon>
        <taxon>Kitasatosporales</taxon>
        <taxon>Streptomycetaceae</taxon>
        <taxon>Streptomyces</taxon>
    </lineage>
</organism>
<evidence type="ECO:0000256" key="5">
    <source>
        <dbReference type="SAM" id="Phobius"/>
    </source>
</evidence>
<evidence type="ECO:0000313" key="7">
    <source>
        <dbReference type="EMBL" id="GHF80491.1"/>
    </source>
</evidence>